<name>A0A2A4J3A5_HELVI</name>
<dbReference type="InterPro" id="IPR006579">
    <property type="entry name" value="Pre_C2HC_dom"/>
</dbReference>
<evidence type="ECO:0000313" key="3">
    <source>
        <dbReference type="EMBL" id="PCG65994.1"/>
    </source>
</evidence>
<dbReference type="AlphaFoldDB" id="A0A2A4J3A5"/>
<proteinExistence type="predicted"/>
<organism evidence="3">
    <name type="scientific">Heliothis virescens</name>
    <name type="common">Tobacco budworm moth</name>
    <dbReference type="NCBI Taxonomy" id="7102"/>
    <lineage>
        <taxon>Eukaryota</taxon>
        <taxon>Metazoa</taxon>
        <taxon>Ecdysozoa</taxon>
        <taxon>Arthropoda</taxon>
        <taxon>Hexapoda</taxon>
        <taxon>Insecta</taxon>
        <taxon>Pterygota</taxon>
        <taxon>Neoptera</taxon>
        <taxon>Endopterygota</taxon>
        <taxon>Lepidoptera</taxon>
        <taxon>Glossata</taxon>
        <taxon>Ditrysia</taxon>
        <taxon>Noctuoidea</taxon>
        <taxon>Noctuidae</taxon>
        <taxon>Heliothinae</taxon>
        <taxon>Heliothis</taxon>
    </lineage>
</organism>
<reference evidence="3" key="1">
    <citation type="submission" date="2017-09" db="EMBL/GenBank/DDBJ databases">
        <title>Contemporary evolution of a Lepidopteran species, Heliothis virescens, in response to modern agricultural practices.</title>
        <authorList>
            <person name="Fritz M.L."/>
            <person name="Deyonke A.M."/>
            <person name="Papanicolaou A."/>
            <person name="Micinski S."/>
            <person name="Westbrook J."/>
            <person name="Gould F."/>
        </authorList>
    </citation>
    <scope>NUCLEOTIDE SEQUENCE [LARGE SCALE GENOMIC DNA]</scope>
    <source>
        <strain evidence="3">HvINT-</strain>
        <tissue evidence="3">Whole body</tissue>
    </source>
</reference>
<feature type="compositionally biased region" description="Pro residues" evidence="1">
    <location>
        <begin position="188"/>
        <end position="206"/>
    </location>
</feature>
<evidence type="ECO:0000256" key="1">
    <source>
        <dbReference type="SAM" id="MobiDB-lite"/>
    </source>
</evidence>
<protein>
    <recommendedName>
        <fullName evidence="2">Pre-C2HC domain-containing protein</fullName>
    </recommendedName>
</protein>
<accession>A0A2A4J3A5</accession>
<comment type="caution">
    <text evidence="3">The sequence shown here is derived from an EMBL/GenBank/DDBJ whole genome shotgun (WGS) entry which is preliminary data.</text>
</comment>
<evidence type="ECO:0000259" key="2">
    <source>
        <dbReference type="SMART" id="SM00596"/>
    </source>
</evidence>
<dbReference type="STRING" id="7102.A0A2A4J3A5"/>
<feature type="domain" description="Pre-C2HC" evidence="2">
    <location>
        <begin position="1"/>
        <end position="67"/>
    </location>
</feature>
<dbReference type="SMART" id="SM00596">
    <property type="entry name" value="PRE_C2HC"/>
    <property type="match status" value="1"/>
</dbReference>
<gene>
    <name evidence="3" type="ORF">B5V51_8343</name>
</gene>
<sequence>MSDLVSQGVPVTHVHRMHRARGGPAYDMVLVVSEPTVGKHHPIFSIRSVCNLSGISIEKPVRSGIVTQCHRCQLWGHSQSNCFAQPRCVKCTGDHGTADCPRPKDRTLCTEPPSCVLCGNSGHHRGCPKAPKASPKLAKRASARQQRESPSAIRPPIAQLPERLSPQRPCPWNALNHQCLPRTKANPDPGPDGSPHPAPPWVPPRPQIRAPCGPSQRSESSPTGPRPPKASPSGEPSTATFDPVNVILSTFSVLMSDRAQQHSKAIIDSQGDLIRLWSVIQEFSDVAQSIKNLPHFKK</sequence>
<feature type="region of interest" description="Disordered" evidence="1">
    <location>
        <begin position="121"/>
        <end position="241"/>
    </location>
</feature>
<dbReference type="EMBL" id="NWSH01003648">
    <property type="protein sequence ID" value="PCG65994.1"/>
    <property type="molecule type" value="Genomic_DNA"/>
</dbReference>
<dbReference type="Pfam" id="PF07530">
    <property type="entry name" value="PRE_C2HC"/>
    <property type="match status" value="1"/>
</dbReference>